<reference evidence="2" key="1">
    <citation type="journal article" date="2023" name="G3 (Bethesda)">
        <title>Whole genome assemblies of Zophobas morio and Tenebrio molitor.</title>
        <authorList>
            <person name="Kaur S."/>
            <person name="Stinson S.A."/>
            <person name="diCenzo G.C."/>
        </authorList>
    </citation>
    <scope>NUCLEOTIDE SEQUENCE</scope>
    <source>
        <strain evidence="2">QUZm001</strain>
    </source>
</reference>
<sequence length="85" mass="9398">MRACRKCGLQDYTVDRHFQTSSCNVGRKAVVGHSDGCFSNSHFAVLLEISDSLEEQPLMDPGHESLTNYYLLSQNSGKCLAGICR</sequence>
<evidence type="ECO:0000313" key="2">
    <source>
        <dbReference type="EMBL" id="KAJ3665186.1"/>
    </source>
</evidence>
<evidence type="ECO:0000313" key="1">
    <source>
        <dbReference type="EMBL" id="KAJ3657341.1"/>
    </source>
</evidence>
<dbReference type="EMBL" id="JALNTZ010000001">
    <property type="protein sequence ID" value="KAJ3665186.1"/>
    <property type="molecule type" value="Genomic_DNA"/>
</dbReference>
<organism evidence="2 3">
    <name type="scientific">Zophobas morio</name>
    <dbReference type="NCBI Taxonomy" id="2755281"/>
    <lineage>
        <taxon>Eukaryota</taxon>
        <taxon>Metazoa</taxon>
        <taxon>Ecdysozoa</taxon>
        <taxon>Arthropoda</taxon>
        <taxon>Hexapoda</taxon>
        <taxon>Insecta</taxon>
        <taxon>Pterygota</taxon>
        <taxon>Neoptera</taxon>
        <taxon>Endopterygota</taxon>
        <taxon>Coleoptera</taxon>
        <taxon>Polyphaga</taxon>
        <taxon>Cucujiformia</taxon>
        <taxon>Tenebrionidae</taxon>
        <taxon>Zophobas</taxon>
    </lineage>
</organism>
<dbReference type="AlphaFoldDB" id="A0AA38J389"/>
<dbReference type="EMBL" id="JALNTZ010000003">
    <property type="protein sequence ID" value="KAJ3657341.1"/>
    <property type="molecule type" value="Genomic_DNA"/>
</dbReference>
<name>A0AA38J389_9CUCU</name>
<proteinExistence type="predicted"/>
<evidence type="ECO:0000313" key="3">
    <source>
        <dbReference type="Proteomes" id="UP001168821"/>
    </source>
</evidence>
<comment type="caution">
    <text evidence="2">The sequence shown here is derived from an EMBL/GenBank/DDBJ whole genome shotgun (WGS) entry which is preliminary data.</text>
</comment>
<protein>
    <submittedName>
        <fullName evidence="2">Uncharacterized protein</fullName>
    </submittedName>
</protein>
<keyword evidence="3" id="KW-1185">Reference proteome</keyword>
<accession>A0AA38J389</accession>
<dbReference type="Proteomes" id="UP001168821">
    <property type="component" value="Unassembled WGS sequence"/>
</dbReference>
<gene>
    <name evidence="2" type="ORF">Zmor_000694</name>
    <name evidence="1" type="ORF">Zmor_009151</name>
</gene>